<proteinExistence type="predicted"/>
<protein>
    <submittedName>
        <fullName evidence="1">Uncharacterized protein</fullName>
    </submittedName>
</protein>
<evidence type="ECO:0000313" key="2">
    <source>
        <dbReference type="Proteomes" id="UP000006320"/>
    </source>
</evidence>
<gene>
    <name evidence="1" type="ORF">GCHA_3781</name>
</gene>
<sequence length="38" mass="4296">MLCSPTQVTPSIEDSHWVNDMDVIQVKAASGTRFHYQC</sequence>
<dbReference type="EMBL" id="BAEM01000046">
    <property type="protein sequence ID" value="GAC11711.1"/>
    <property type="molecule type" value="Genomic_DNA"/>
</dbReference>
<reference evidence="1 2" key="1">
    <citation type="journal article" date="2017" name="Antonie Van Leeuwenhoek">
        <title>Rhizobium rhizosphaerae sp. nov., a novel species isolated from rice rhizosphere.</title>
        <authorList>
            <person name="Zhao J.J."/>
            <person name="Zhang J."/>
            <person name="Zhang R.J."/>
            <person name="Zhang C.W."/>
            <person name="Yin H.Q."/>
            <person name="Zhang X.X."/>
        </authorList>
    </citation>
    <scope>NUCLEOTIDE SEQUENCE [LARGE SCALE GENOMIC DNA]</scope>
    <source>
        <strain evidence="1 2">S18K6</strain>
    </source>
</reference>
<dbReference type="Proteomes" id="UP000006320">
    <property type="component" value="Unassembled WGS sequence"/>
</dbReference>
<dbReference type="AlphaFoldDB" id="A0AAV3V4I8"/>
<name>A0AAV3V4I8_9ALTE</name>
<comment type="caution">
    <text evidence="1">The sequence shown here is derived from an EMBL/GenBank/DDBJ whole genome shotgun (WGS) entry which is preliminary data.</text>
</comment>
<evidence type="ECO:0000313" key="1">
    <source>
        <dbReference type="EMBL" id="GAC11711.1"/>
    </source>
</evidence>
<organism evidence="1 2">
    <name type="scientific">Paraglaciecola chathamensis S18K6</name>
    <dbReference type="NCBI Taxonomy" id="1127672"/>
    <lineage>
        <taxon>Bacteria</taxon>
        <taxon>Pseudomonadati</taxon>
        <taxon>Pseudomonadota</taxon>
        <taxon>Gammaproteobacteria</taxon>
        <taxon>Alteromonadales</taxon>
        <taxon>Alteromonadaceae</taxon>
        <taxon>Paraglaciecola</taxon>
    </lineage>
</organism>
<accession>A0AAV3V4I8</accession>